<reference evidence="2" key="1">
    <citation type="submission" date="2021-01" db="EMBL/GenBank/DDBJ databases">
        <title>Whole genome shotgun sequence of Planosporangium flavigriseum NBRC 105377.</title>
        <authorList>
            <person name="Komaki H."/>
            <person name="Tamura T."/>
        </authorList>
    </citation>
    <scope>NUCLEOTIDE SEQUENCE</scope>
    <source>
        <strain evidence="2">NBRC 105377</strain>
    </source>
</reference>
<feature type="compositionally biased region" description="Basic and acidic residues" evidence="1">
    <location>
        <begin position="17"/>
        <end position="29"/>
    </location>
</feature>
<accession>A0A8J3LJ65</accession>
<dbReference type="Proteomes" id="UP000653674">
    <property type="component" value="Unassembled WGS sequence"/>
</dbReference>
<sequence length="112" mass="12365">MHVHSYPEAARVPGVHFTDKNDHYTEREIGGPAARNVKRITVGALRRSGPDTAPPTPRPRHRAPDLTKPGPDMERHRAMSAQVTLEPAVRVDGDHPTGTRPATNVNLLMRIN</sequence>
<proteinExistence type="predicted"/>
<feature type="region of interest" description="Disordered" evidence="1">
    <location>
        <begin position="1"/>
        <end position="79"/>
    </location>
</feature>
<keyword evidence="3" id="KW-1185">Reference proteome</keyword>
<evidence type="ECO:0000256" key="1">
    <source>
        <dbReference type="SAM" id="MobiDB-lite"/>
    </source>
</evidence>
<name>A0A8J3LJ65_9ACTN</name>
<organism evidence="2 3">
    <name type="scientific">Planosporangium flavigriseum</name>
    <dbReference type="NCBI Taxonomy" id="373681"/>
    <lineage>
        <taxon>Bacteria</taxon>
        <taxon>Bacillati</taxon>
        <taxon>Actinomycetota</taxon>
        <taxon>Actinomycetes</taxon>
        <taxon>Micromonosporales</taxon>
        <taxon>Micromonosporaceae</taxon>
        <taxon>Planosporangium</taxon>
    </lineage>
</organism>
<dbReference type="AlphaFoldDB" id="A0A8J3LJ65"/>
<comment type="caution">
    <text evidence="2">The sequence shown here is derived from an EMBL/GenBank/DDBJ whole genome shotgun (WGS) entry which is preliminary data.</text>
</comment>
<dbReference type="EMBL" id="BONU01000001">
    <property type="protein sequence ID" value="GIG71623.1"/>
    <property type="molecule type" value="Genomic_DNA"/>
</dbReference>
<evidence type="ECO:0000313" key="2">
    <source>
        <dbReference type="EMBL" id="GIG71623.1"/>
    </source>
</evidence>
<gene>
    <name evidence="2" type="ORF">Pfl04_00270</name>
</gene>
<protein>
    <submittedName>
        <fullName evidence="2">Uncharacterized protein</fullName>
    </submittedName>
</protein>
<evidence type="ECO:0000313" key="3">
    <source>
        <dbReference type="Proteomes" id="UP000653674"/>
    </source>
</evidence>